<evidence type="ECO:0000259" key="2">
    <source>
        <dbReference type="Pfam" id="PF14237"/>
    </source>
</evidence>
<dbReference type="SUPFAM" id="SSF55277">
    <property type="entry name" value="GYF domain"/>
    <property type="match status" value="1"/>
</dbReference>
<evidence type="ECO:0000256" key="1">
    <source>
        <dbReference type="SAM" id="MobiDB-lite"/>
    </source>
</evidence>
<organism evidence="3">
    <name type="scientific">Tetraselmis sp. GSL018</name>
    <dbReference type="NCBI Taxonomy" id="582737"/>
    <lineage>
        <taxon>Eukaryota</taxon>
        <taxon>Viridiplantae</taxon>
        <taxon>Chlorophyta</taxon>
        <taxon>core chlorophytes</taxon>
        <taxon>Chlorodendrophyceae</taxon>
        <taxon>Chlorodendrales</taxon>
        <taxon>Chlorodendraceae</taxon>
        <taxon>Tetraselmis</taxon>
    </lineage>
</organism>
<dbReference type="InterPro" id="IPR035445">
    <property type="entry name" value="GYF-like_dom_sf"/>
</dbReference>
<gene>
    <name evidence="3" type="ORF">TSPGSL018_26136</name>
</gene>
<reference evidence="3" key="1">
    <citation type="submission" date="2014-05" db="EMBL/GenBank/DDBJ databases">
        <title>The transcriptome of the halophilic microalga Tetraselmis sp. GSL018 isolated from the Great Salt Lake, Utah.</title>
        <authorList>
            <person name="Jinkerson R.E."/>
            <person name="D'Adamo S."/>
            <person name="Posewitz M.C."/>
        </authorList>
    </citation>
    <scope>NUCLEOTIDE SEQUENCE</scope>
    <source>
        <strain evidence="3">GSL018</strain>
    </source>
</reference>
<feature type="domain" description="GYF" evidence="2">
    <location>
        <begin position="140"/>
        <end position="175"/>
    </location>
</feature>
<feature type="compositionally biased region" description="Low complexity" evidence="1">
    <location>
        <begin position="388"/>
        <end position="403"/>
    </location>
</feature>
<accession>A0A061RUI2</accession>
<feature type="region of interest" description="Disordered" evidence="1">
    <location>
        <begin position="338"/>
        <end position="416"/>
    </location>
</feature>
<feature type="region of interest" description="Disordered" evidence="1">
    <location>
        <begin position="1"/>
        <end position="58"/>
    </location>
</feature>
<dbReference type="Gene3D" id="3.30.1490.40">
    <property type="match status" value="1"/>
</dbReference>
<sequence>MVSSRVNSQGSAARHTLRFVDEAQEPSGLSPSPARSRVAKRGLRSLSSESQHTDPNLDAASSLKRAYARELILWDSYQKGKLILHDDGEKLQNSIRLHKEQLEALGVRDWDPLAELRDEAVLRLIHASLRETPLTRDVEWFFHQNGHTQGPFTLAGLQVLLNAGIINKGSHVWPATYPERRLRLSHLMRASGEQSLHELMGRMSEPAPVSSKGKAPDGVLRLRIRRERRRQHQQRLCLLEAVQRRFDATNEPDELCCPSDEQRKIWTYVDEDGVAQGPFSLAQLRVKHEAGELDGSKMIGREEGEEGPEGKSQRLETLLQQNPAPSMPSQLHVMALPRPGGSPRDDETGHPAIGGGGNEGRVTWVSAHGDWNSAAGLPGRRRVGDGMRGAAPRGPGARTTARPLQRAGRPTRPGYP</sequence>
<proteinExistence type="predicted"/>
<feature type="compositionally biased region" description="Polar residues" evidence="1">
    <location>
        <begin position="45"/>
        <end position="54"/>
    </location>
</feature>
<feature type="compositionally biased region" description="Polar residues" evidence="1">
    <location>
        <begin position="1"/>
        <end position="11"/>
    </location>
</feature>
<dbReference type="EMBL" id="GBEZ01011409">
    <property type="protein sequence ID" value="JAC74375.1"/>
    <property type="molecule type" value="Transcribed_RNA"/>
</dbReference>
<dbReference type="AlphaFoldDB" id="A0A061RUI2"/>
<feature type="region of interest" description="Disordered" evidence="1">
    <location>
        <begin position="292"/>
        <end position="313"/>
    </location>
</feature>
<dbReference type="Pfam" id="PF14237">
    <property type="entry name" value="GYF_2"/>
    <property type="match status" value="1"/>
</dbReference>
<dbReference type="InterPro" id="IPR025640">
    <property type="entry name" value="GYF_2"/>
</dbReference>
<protein>
    <recommendedName>
        <fullName evidence="2">GYF domain-containing protein</fullName>
    </recommendedName>
</protein>
<name>A0A061RUI2_9CHLO</name>
<evidence type="ECO:0000313" key="3">
    <source>
        <dbReference type="EMBL" id="JAC74375.1"/>
    </source>
</evidence>